<accession>A0A3E0U7W9</accession>
<dbReference type="EC" id="2.7.6.3" evidence="2"/>
<keyword evidence="5 9" id="KW-0418">Kinase</keyword>
<dbReference type="Proteomes" id="UP000256899">
    <property type="component" value="Unassembled WGS sequence"/>
</dbReference>
<sequence length="169" mass="18901">MAQVFISLGSNVEREKYVVKGLDDLAQAFGQLEVSSLYACEAVGFDGPEFYNLVVGARTSMSLDKVAKVLRDIEYANGRSPNAVKFSPRTLDLDLLLYDDCIADSPAQIPRDEILKNAFVLCPLAEIAPRLRHPIVQQSYASLWQAYDQASQHIQQLPLPWQQPVFTNQ</sequence>
<evidence type="ECO:0000313" key="10">
    <source>
        <dbReference type="Proteomes" id="UP000256899"/>
    </source>
</evidence>
<reference evidence="10" key="1">
    <citation type="submission" date="2018-08" db="EMBL/GenBank/DDBJ databases">
        <title>Thalassotalea euphylliae genome.</title>
        <authorList>
            <person name="Summers S."/>
            <person name="Rice S.A."/>
            <person name="Freckelton M.L."/>
            <person name="Nedved B.T."/>
            <person name="Hadfield M.G."/>
        </authorList>
    </citation>
    <scope>NUCLEOTIDE SEQUENCE [LARGE SCALE GENOMIC DNA]</scope>
    <source>
        <strain evidence="10">H3</strain>
    </source>
</reference>
<dbReference type="GO" id="GO:0003848">
    <property type="term" value="F:2-amino-4-hydroxy-6-hydroxymethyldihydropteridine diphosphokinase activity"/>
    <property type="evidence" value="ECO:0007669"/>
    <property type="project" value="UniProtKB-EC"/>
</dbReference>
<name>A0A3E0U7W9_9GAMM</name>
<keyword evidence="4" id="KW-0547">Nucleotide-binding</keyword>
<evidence type="ECO:0000256" key="7">
    <source>
        <dbReference type="ARBA" id="ARBA00022909"/>
    </source>
</evidence>
<dbReference type="RefSeq" id="WP_116017260.1">
    <property type="nucleotide sequence ID" value="NZ_QUOT01000001.1"/>
</dbReference>
<evidence type="ECO:0000256" key="6">
    <source>
        <dbReference type="ARBA" id="ARBA00022840"/>
    </source>
</evidence>
<dbReference type="PANTHER" id="PTHR43071">
    <property type="entry name" value="2-AMINO-4-HYDROXY-6-HYDROXYMETHYLDIHYDROPTERIDINE PYROPHOSPHOKINASE"/>
    <property type="match status" value="1"/>
</dbReference>
<keyword evidence="7" id="KW-0289">Folate biosynthesis</keyword>
<dbReference type="Pfam" id="PF01288">
    <property type="entry name" value="HPPK"/>
    <property type="match status" value="1"/>
</dbReference>
<dbReference type="SUPFAM" id="SSF55083">
    <property type="entry name" value="6-hydroxymethyl-7,8-dihydropterin pyrophosphokinase, HPPK"/>
    <property type="match status" value="1"/>
</dbReference>
<dbReference type="GO" id="GO:0046654">
    <property type="term" value="P:tetrahydrofolate biosynthetic process"/>
    <property type="evidence" value="ECO:0007669"/>
    <property type="project" value="UniProtKB-UniPathway"/>
</dbReference>
<dbReference type="CDD" id="cd00483">
    <property type="entry name" value="HPPK"/>
    <property type="match status" value="1"/>
</dbReference>
<dbReference type="GO" id="GO:0046656">
    <property type="term" value="P:folic acid biosynthetic process"/>
    <property type="evidence" value="ECO:0007669"/>
    <property type="project" value="UniProtKB-KW"/>
</dbReference>
<keyword evidence="6" id="KW-0067">ATP-binding</keyword>
<gene>
    <name evidence="9" type="primary">folK</name>
    <name evidence="9" type="ORF">DXX94_15480</name>
</gene>
<dbReference type="EMBL" id="QUOT01000001">
    <property type="protein sequence ID" value="REL32002.1"/>
    <property type="molecule type" value="Genomic_DNA"/>
</dbReference>
<evidence type="ECO:0000256" key="4">
    <source>
        <dbReference type="ARBA" id="ARBA00022741"/>
    </source>
</evidence>
<evidence type="ECO:0000256" key="3">
    <source>
        <dbReference type="ARBA" id="ARBA00022679"/>
    </source>
</evidence>
<keyword evidence="3 9" id="KW-0808">Transferase</keyword>
<dbReference type="Gene3D" id="3.30.70.560">
    <property type="entry name" value="7,8-Dihydro-6-hydroxymethylpterin-pyrophosphokinase HPPK"/>
    <property type="match status" value="1"/>
</dbReference>
<dbReference type="GO" id="GO:0016301">
    <property type="term" value="F:kinase activity"/>
    <property type="evidence" value="ECO:0007669"/>
    <property type="project" value="UniProtKB-KW"/>
</dbReference>
<evidence type="ECO:0000256" key="5">
    <source>
        <dbReference type="ARBA" id="ARBA00022777"/>
    </source>
</evidence>
<dbReference type="UniPathway" id="UPA00077">
    <property type="reaction ID" value="UER00155"/>
</dbReference>
<dbReference type="InterPro" id="IPR000550">
    <property type="entry name" value="Hppk"/>
</dbReference>
<proteinExistence type="predicted"/>
<dbReference type="GO" id="GO:0005524">
    <property type="term" value="F:ATP binding"/>
    <property type="evidence" value="ECO:0007669"/>
    <property type="project" value="UniProtKB-KW"/>
</dbReference>
<dbReference type="NCBIfam" id="TIGR01498">
    <property type="entry name" value="folK"/>
    <property type="match status" value="1"/>
</dbReference>
<dbReference type="AlphaFoldDB" id="A0A3E0U7W9"/>
<comment type="pathway">
    <text evidence="1">Cofactor biosynthesis; tetrahydrofolate biosynthesis; 2-amino-4-hydroxy-6-hydroxymethyl-7,8-dihydropteridine diphosphate from 7,8-dihydroneopterin triphosphate: step 4/4.</text>
</comment>
<keyword evidence="10" id="KW-1185">Reference proteome</keyword>
<protein>
    <recommendedName>
        <fullName evidence="2">2-amino-4-hydroxy-6-hydroxymethyldihydropteridine diphosphokinase</fullName>
        <ecNumber evidence="2">2.7.6.3</ecNumber>
    </recommendedName>
</protein>
<feature type="domain" description="7,8-dihydro-6-hydroxymethylpterin-pyrophosphokinase" evidence="8">
    <location>
        <begin position="5"/>
        <end position="129"/>
    </location>
</feature>
<evidence type="ECO:0000256" key="1">
    <source>
        <dbReference type="ARBA" id="ARBA00005051"/>
    </source>
</evidence>
<organism evidence="9 10">
    <name type="scientific">Thalassotalea euphylliae</name>
    <dbReference type="NCBI Taxonomy" id="1655234"/>
    <lineage>
        <taxon>Bacteria</taxon>
        <taxon>Pseudomonadati</taxon>
        <taxon>Pseudomonadota</taxon>
        <taxon>Gammaproteobacteria</taxon>
        <taxon>Alteromonadales</taxon>
        <taxon>Colwelliaceae</taxon>
        <taxon>Thalassotalea</taxon>
    </lineage>
</organism>
<evidence type="ECO:0000313" key="9">
    <source>
        <dbReference type="EMBL" id="REL32002.1"/>
    </source>
</evidence>
<dbReference type="InterPro" id="IPR035907">
    <property type="entry name" value="Hppk_sf"/>
</dbReference>
<evidence type="ECO:0000259" key="8">
    <source>
        <dbReference type="Pfam" id="PF01288"/>
    </source>
</evidence>
<comment type="caution">
    <text evidence="9">The sequence shown here is derived from an EMBL/GenBank/DDBJ whole genome shotgun (WGS) entry which is preliminary data.</text>
</comment>
<evidence type="ECO:0000256" key="2">
    <source>
        <dbReference type="ARBA" id="ARBA00013253"/>
    </source>
</evidence>
<dbReference type="PANTHER" id="PTHR43071:SF2">
    <property type="entry name" value="2-AMINO-4-HYDROXY-6-HYDROXYMETHYLDIHYDROPTERIDINE PYROPHOSPHOKINASE"/>
    <property type="match status" value="1"/>
</dbReference>